<evidence type="ECO:0000313" key="5">
    <source>
        <dbReference type="Proteomes" id="UP000181942"/>
    </source>
</evidence>
<evidence type="ECO:0000256" key="1">
    <source>
        <dbReference type="ARBA" id="ARBA00022801"/>
    </source>
</evidence>
<dbReference type="Pfam" id="PF07228">
    <property type="entry name" value="SpoIIE"/>
    <property type="match status" value="1"/>
</dbReference>
<dbReference type="PANTHER" id="PTHR43156:SF2">
    <property type="entry name" value="STAGE II SPORULATION PROTEIN E"/>
    <property type="match status" value="1"/>
</dbReference>
<dbReference type="CDD" id="cd00130">
    <property type="entry name" value="PAS"/>
    <property type="match status" value="1"/>
</dbReference>
<gene>
    <name evidence="4" type="ORF">SAMN02787118_13835</name>
</gene>
<dbReference type="GO" id="GO:0016791">
    <property type="term" value="F:phosphatase activity"/>
    <property type="evidence" value="ECO:0007669"/>
    <property type="project" value="TreeGrafter"/>
</dbReference>
<proteinExistence type="predicted"/>
<dbReference type="Gene3D" id="3.60.40.10">
    <property type="entry name" value="PPM-type phosphatase domain"/>
    <property type="match status" value="1"/>
</dbReference>
<dbReference type="Gene3D" id="3.30.450.20">
    <property type="entry name" value="PAS domain"/>
    <property type="match status" value="1"/>
</dbReference>
<dbReference type="Pfam" id="PF13185">
    <property type="entry name" value="GAF_2"/>
    <property type="match status" value="1"/>
</dbReference>
<evidence type="ECO:0000259" key="3">
    <source>
        <dbReference type="SMART" id="SM00331"/>
    </source>
</evidence>
<dbReference type="SMART" id="SM00065">
    <property type="entry name" value="GAF"/>
    <property type="match status" value="1"/>
</dbReference>
<dbReference type="PANTHER" id="PTHR43156">
    <property type="entry name" value="STAGE II SPORULATION PROTEIN E-RELATED"/>
    <property type="match status" value="1"/>
</dbReference>
<evidence type="ECO:0000313" key="4">
    <source>
        <dbReference type="EMBL" id="SFH01966.1"/>
    </source>
</evidence>
<dbReference type="Pfam" id="PF08448">
    <property type="entry name" value="PAS_4"/>
    <property type="match status" value="1"/>
</dbReference>
<dbReference type="Gene3D" id="3.30.450.40">
    <property type="match status" value="1"/>
</dbReference>
<dbReference type="SUPFAM" id="SSF81606">
    <property type="entry name" value="PP2C-like"/>
    <property type="match status" value="1"/>
</dbReference>
<dbReference type="InterPro" id="IPR035965">
    <property type="entry name" value="PAS-like_dom_sf"/>
</dbReference>
<accession>A0A1I2WNM7</accession>
<dbReference type="InterPro" id="IPR013656">
    <property type="entry name" value="PAS_4"/>
</dbReference>
<dbReference type="RefSeq" id="WP_075033373.1">
    <property type="nucleotide sequence ID" value="NZ_FONR01000038.1"/>
</dbReference>
<dbReference type="InterPro" id="IPR036457">
    <property type="entry name" value="PPM-type-like_dom_sf"/>
</dbReference>
<organism evidence="4 5">
    <name type="scientific">Streptomyces mirabilis</name>
    <dbReference type="NCBI Taxonomy" id="68239"/>
    <lineage>
        <taxon>Bacteria</taxon>
        <taxon>Bacillati</taxon>
        <taxon>Actinomycetota</taxon>
        <taxon>Actinomycetes</taxon>
        <taxon>Kitasatosporales</taxon>
        <taxon>Streptomycetaceae</taxon>
        <taxon>Streptomyces</taxon>
    </lineage>
</organism>
<dbReference type="SMART" id="SM00331">
    <property type="entry name" value="PP2C_SIG"/>
    <property type="match status" value="1"/>
</dbReference>
<sequence length="654" mass="70324">MDTWDEFLRWATPSALLTPDGTVHSLNAPMAASLGRPAEQCVGYDFLDLLPETQRASAESLLIHGATTKTVAMRVLEFCGPDRASVVSLIEARPVKDPASRERLVWVHSVDARNDPGGLLIPFRLAAAAADLGLWMYEPRKRRLDWLGGAPALASLFPHASTSLARVVRRVHPGDREALRRLVRSTGAQSSWISLRFRTENNGWNHIACQTRRIQLGYGGPEQVFGVIRDDTLLEAGRQEALATLWAERQRADEIAAFSAALITAATEQELQQVVLTRVAATFGGTGAMLALLDNETGLLHASSDARVDPRQIDAMEGLSLAEPQPLTCAIRTGTPQFIPNREELIRDWPQPASIPRLGSFIAISIAPLSPVGDQPLGAWAVIYDSEHHSPPDERALMSTLADLAGQALRRIRLQQARVELAAALQQSMLPTLPEHLPGLEVAARYRPSRDGLDIGGDWYDVFVMPGGAVALEIGDSQGHDVDAAAFMGQVRTSIRAIAPHEPAPATVLTRTNELLVTMNAARFASCTMLYIGPRAGQVIGTSAGHVPLLCIREDGSSDIRELPGGPVLGVLSGTNYLEETFTLEEGTALVMVTDGVVEGPGLTLDAGLERAGTLAAQALHDGLNAEAIADRILDAAVAVDHLDDVAVLVIRRI</sequence>
<keyword evidence="1" id="KW-0378">Hydrolase</keyword>
<dbReference type="AlphaFoldDB" id="A0A1I2WNM7"/>
<feature type="domain" description="PPM-type phosphatase" evidence="3">
    <location>
        <begin position="437"/>
        <end position="653"/>
    </location>
</feature>
<dbReference type="SUPFAM" id="SSF55781">
    <property type="entry name" value="GAF domain-like"/>
    <property type="match status" value="1"/>
</dbReference>
<feature type="domain" description="GAF" evidence="2">
    <location>
        <begin position="267"/>
        <end position="419"/>
    </location>
</feature>
<name>A0A1I2WNM7_9ACTN</name>
<dbReference type="SUPFAM" id="SSF55785">
    <property type="entry name" value="PYP-like sensor domain (PAS domain)"/>
    <property type="match status" value="1"/>
</dbReference>
<dbReference type="InterPro" id="IPR052016">
    <property type="entry name" value="Bact_Sigma-Reg"/>
</dbReference>
<dbReference type="InterPro" id="IPR001932">
    <property type="entry name" value="PPM-type_phosphatase-like_dom"/>
</dbReference>
<reference evidence="4 5" key="1">
    <citation type="submission" date="2016-10" db="EMBL/GenBank/DDBJ databases">
        <authorList>
            <person name="de Groot N.N."/>
        </authorList>
    </citation>
    <scope>NUCLEOTIDE SEQUENCE [LARGE SCALE GENOMIC DNA]</scope>
    <source>
        <strain evidence="4 5">OK461</strain>
    </source>
</reference>
<dbReference type="InterPro" id="IPR003018">
    <property type="entry name" value="GAF"/>
</dbReference>
<dbReference type="Proteomes" id="UP000181942">
    <property type="component" value="Unassembled WGS sequence"/>
</dbReference>
<dbReference type="InterPro" id="IPR029016">
    <property type="entry name" value="GAF-like_dom_sf"/>
</dbReference>
<protein>
    <submittedName>
        <fullName evidence="4">PAS fold-containing protein</fullName>
    </submittedName>
</protein>
<dbReference type="InterPro" id="IPR000014">
    <property type="entry name" value="PAS"/>
</dbReference>
<evidence type="ECO:0000259" key="2">
    <source>
        <dbReference type="SMART" id="SM00065"/>
    </source>
</evidence>
<dbReference type="EMBL" id="FONR01000038">
    <property type="protein sequence ID" value="SFH01966.1"/>
    <property type="molecule type" value="Genomic_DNA"/>
</dbReference>